<dbReference type="EMBL" id="SSFD01000296">
    <property type="protein sequence ID" value="TXH80871.1"/>
    <property type="molecule type" value="Genomic_DNA"/>
</dbReference>
<protein>
    <submittedName>
        <fullName evidence="4">DUF2092 domain-containing protein</fullName>
    </submittedName>
</protein>
<evidence type="ECO:0000313" key="5">
    <source>
        <dbReference type="Proteomes" id="UP000002186"/>
    </source>
</evidence>
<organism evidence="3 5">
    <name type="scientific">Thauera aminoaromatica</name>
    <dbReference type="NCBI Taxonomy" id="164330"/>
    <lineage>
        <taxon>Bacteria</taxon>
        <taxon>Pseudomonadati</taxon>
        <taxon>Pseudomonadota</taxon>
        <taxon>Betaproteobacteria</taxon>
        <taxon>Rhodocyclales</taxon>
        <taxon>Zoogloeaceae</taxon>
        <taxon>Thauera</taxon>
    </lineage>
</organism>
<reference evidence="4 6" key="3">
    <citation type="submission" date="2018-09" db="EMBL/GenBank/DDBJ databases">
        <title>Metagenome Assembled Genomes from an Advanced Water Purification Facility.</title>
        <authorList>
            <person name="Stamps B.W."/>
            <person name="Spear J.R."/>
        </authorList>
    </citation>
    <scope>NUCLEOTIDE SEQUENCE [LARGE SCALE GENOMIC DNA]</scope>
    <source>
        <strain evidence="4">Bin_27_1</strain>
    </source>
</reference>
<sequence>MLRSSLVLAASLFAAGAVHAQGAPSGQEPGGVMVAESVGQQFARDRLLEMARTLGAAERFSVSLNVAYDVVQDNGQKIEFGEIRELEVQRPDKVRIAESAGDGSQDLILFDGKSITVLDGATSVFAQAPQPGDIDASVRYFVRDLQMRMPLAPLLLTDFAGELQRRVRSIDYVGLTDILGKPAHHIAARTAQADFQVWIADGEQPTPLRIVMTYPASEGHPQFRADFSKWDLAPSFAADRFEFKPSADARQIIFAVQLVAPPDAGESAEGAVTEGVKP</sequence>
<dbReference type="InterPro" id="IPR019207">
    <property type="entry name" value="DUF2092"/>
</dbReference>
<dbReference type="RefSeq" id="WP_012585029.1">
    <property type="nucleotide sequence ID" value="NC_011662.2"/>
</dbReference>
<dbReference type="eggNOG" id="COG3900">
    <property type="taxonomic scope" value="Bacteria"/>
</dbReference>
<dbReference type="Proteomes" id="UP000002186">
    <property type="component" value="Chromosome"/>
</dbReference>
<dbReference type="Gene3D" id="2.50.20.10">
    <property type="entry name" value="Lipoprotein localisation LolA/LolB/LppX"/>
    <property type="match status" value="1"/>
</dbReference>
<evidence type="ECO:0000256" key="1">
    <source>
        <dbReference type="ARBA" id="ARBA00022729"/>
    </source>
</evidence>
<dbReference type="InterPro" id="IPR029046">
    <property type="entry name" value="LolA/LolB/LppX"/>
</dbReference>
<dbReference type="Proteomes" id="UP000321192">
    <property type="component" value="Unassembled WGS sequence"/>
</dbReference>
<evidence type="ECO:0000313" key="6">
    <source>
        <dbReference type="Proteomes" id="UP000321192"/>
    </source>
</evidence>
<dbReference type="OrthoDB" id="116979at2"/>
<evidence type="ECO:0000313" key="3">
    <source>
        <dbReference type="EMBL" id="ACK54227.1"/>
    </source>
</evidence>
<dbReference type="EMBL" id="CP001281">
    <property type="protein sequence ID" value="ACK54227.1"/>
    <property type="molecule type" value="Genomic_DNA"/>
</dbReference>
<proteinExistence type="predicted"/>
<gene>
    <name evidence="3" type="ordered locus">Tmz1t_1468</name>
    <name evidence="4" type="ORF">E6Q80_18035</name>
</gene>
<accession>A0A5C7SE44</accession>
<accession>C4ZNR4</accession>
<dbReference type="Pfam" id="PF09865">
    <property type="entry name" value="DUF2092"/>
    <property type="match status" value="1"/>
</dbReference>
<reference evidence="5" key="1">
    <citation type="submission" date="2009-05" db="EMBL/GenBank/DDBJ databases">
        <title>Complete sequence of chromosome of Thauera sp. MZ1T.</title>
        <authorList>
            <consortium name="US DOE Joint Genome Institute"/>
            <person name="Lucas S."/>
            <person name="Copeland A."/>
            <person name="Lapidus A."/>
            <person name="Glavina del Rio T."/>
            <person name="Dalin E."/>
            <person name="Tice H."/>
            <person name="Bruce D."/>
            <person name="Goodwin L."/>
            <person name="Pitluck S."/>
            <person name="Sims D."/>
            <person name="Brettin T."/>
            <person name="Detter J.C."/>
            <person name="Han C."/>
            <person name="Larimer F."/>
            <person name="Land M."/>
            <person name="Hauser L."/>
            <person name="Kyrpides N."/>
            <person name="Mikhailova N."/>
            <person name="Sayler G.S."/>
        </authorList>
    </citation>
    <scope>NUCLEOTIDE SEQUENCE [LARGE SCALE GENOMIC DNA]</scope>
    <source>
        <strain evidence="5">MZ1T</strain>
    </source>
</reference>
<dbReference type="STRING" id="85643.Tmz1t_1468"/>
<dbReference type="KEGG" id="tmz:Tmz1t_1468"/>
<feature type="chain" id="PRO_5042451302" evidence="2">
    <location>
        <begin position="21"/>
        <end position="278"/>
    </location>
</feature>
<evidence type="ECO:0000313" key="4">
    <source>
        <dbReference type="EMBL" id="TXH80871.1"/>
    </source>
</evidence>
<reference evidence="3 5" key="2">
    <citation type="journal article" date="2012" name="Stand. Genomic Sci.">
        <title>Complete genome sequence of Thauera aminoaromatica strain MZ1T.</title>
        <authorList>
            <person name="Jiang K."/>
            <person name="Sanseverino J."/>
            <person name="Chauhan A."/>
            <person name="Lucas S."/>
            <person name="Copeland A."/>
            <person name="Lapidus A."/>
            <person name="Del Rio T.G."/>
            <person name="Dalin E."/>
            <person name="Tice H."/>
            <person name="Bruce D."/>
            <person name="Goodwin L."/>
            <person name="Pitluck S."/>
            <person name="Sims D."/>
            <person name="Brettin T."/>
            <person name="Detter J.C."/>
            <person name="Han C."/>
            <person name="Chang Y.J."/>
            <person name="Larimer F."/>
            <person name="Land M."/>
            <person name="Hauser L."/>
            <person name="Kyrpides N.C."/>
            <person name="Mikhailova N."/>
            <person name="Moser S."/>
            <person name="Jegier P."/>
            <person name="Close D."/>
            <person name="Debruyn J.M."/>
            <person name="Wang Y."/>
            <person name="Layton A.C."/>
            <person name="Allen M.S."/>
            <person name="Sayler G.S."/>
        </authorList>
    </citation>
    <scope>NUCLEOTIDE SEQUENCE [LARGE SCALE GENOMIC DNA]</scope>
    <source>
        <strain evidence="3 5">MZ1T</strain>
    </source>
</reference>
<dbReference type="AlphaFoldDB" id="C4ZNR4"/>
<dbReference type="SUPFAM" id="SSF89392">
    <property type="entry name" value="Prokaryotic lipoproteins and lipoprotein localization factors"/>
    <property type="match status" value="1"/>
</dbReference>
<name>C4ZNR4_THASP</name>
<dbReference type="HOGENOM" id="CLU_074811_1_0_4"/>
<keyword evidence="5" id="KW-1185">Reference proteome</keyword>
<evidence type="ECO:0000256" key="2">
    <source>
        <dbReference type="SAM" id="SignalP"/>
    </source>
</evidence>
<keyword evidence="1 2" id="KW-0732">Signal</keyword>
<feature type="signal peptide" evidence="2">
    <location>
        <begin position="1"/>
        <end position="20"/>
    </location>
</feature>